<dbReference type="EMBL" id="MU858348">
    <property type="protein sequence ID" value="KAK4206822.1"/>
    <property type="molecule type" value="Genomic_DNA"/>
</dbReference>
<proteinExistence type="predicted"/>
<comment type="caution">
    <text evidence="1">The sequence shown here is derived from an EMBL/GenBank/DDBJ whole genome shotgun (WGS) entry which is preliminary data.</text>
</comment>
<reference evidence="1" key="2">
    <citation type="submission" date="2023-05" db="EMBL/GenBank/DDBJ databases">
        <authorList>
            <consortium name="Lawrence Berkeley National Laboratory"/>
            <person name="Steindorff A."/>
            <person name="Hensen N."/>
            <person name="Bonometti L."/>
            <person name="Westerberg I."/>
            <person name="Brannstrom I.O."/>
            <person name="Guillou S."/>
            <person name="Cros-Aarteil S."/>
            <person name="Calhoun S."/>
            <person name="Haridas S."/>
            <person name="Kuo A."/>
            <person name="Mondo S."/>
            <person name="Pangilinan J."/>
            <person name="Riley R."/>
            <person name="Labutti K."/>
            <person name="Andreopoulos B."/>
            <person name="Lipzen A."/>
            <person name="Chen C."/>
            <person name="Yanf M."/>
            <person name="Daum C."/>
            <person name="Ng V."/>
            <person name="Clum A."/>
            <person name="Ohm R."/>
            <person name="Martin F."/>
            <person name="Silar P."/>
            <person name="Natvig D."/>
            <person name="Lalanne C."/>
            <person name="Gautier V."/>
            <person name="Ament-Velasquez S.L."/>
            <person name="Kruys A."/>
            <person name="Hutchinson M.I."/>
            <person name="Powell A.J."/>
            <person name="Barry K."/>
            <person name="Miller A.N."/>
            <person name="Grigoriev I.V."/>
            <person name="Debuchy R."/>
            <person name="Gladieux P."/>
            <person name="Thoren M.H."/>
            <person name="Johannesson H."/>
        </authorList>
    </citation>
    <scope>NUCLEOTIDE SEQUENCE</scope>
    <source>
        <strain evidence="1">PSN293</strain>
    </source>
</reference>
<name>A0AAN6XYG0_9PEZI</name>
<gene>
    <name evidence="1" type="ORF">QBC37DRAFT_457461</name>
</gene>
<organism evidence="1 2">
    <name type="scientific">Rhypophila decipiens</name>
    <dbReference type="NCBI Taxonomy" id="261697"/>
    <lineage>
        <taxon>Eukaryota</taxon>
        <taxon>Fungi</taxon>
        <taxon>Dikarya</taxon>
        <taxon>Ascomycota</taxon>
        <taxon>Pezizomycotina</taxon>
        <taxon>Sordariomycetes</taxon>
        <taxon>Sordariomycetidae</taxon>
        <taxon>Sordariales</taxon>
        <taxon>Naviculisporaceae</taxon>
        <taxon>Rhypophila</taxon>
    </lineage>
</organism>
<reference evidence="1" key="1">
    <citation type="journal article" date="2023" name="Mol. Phylogenet. Evol.">
        <title>Genome-scale phylogeny and comparative genomics of the fungal order Sordariales.</title>
        <authorList>
            <person name="Hensen N."/>
            <person name="Bonometti L."/>
            <person name="Westerberg I."/>
            <person name="Brannstrom I.O."/>
            <person name="Guillou S."/>
            <person name="Cros-Aarteil S."/>
            <person name="Calhoun S."/>
            <person name="Haridas S."/>
            <person name="Kuo A."/>
            <person name="Mondo S."/>
            <person name="Pangilinan J."/>
            <person name="Riley R."/>
            <person name="LaButti K."/>
            <person name="Andreopoulos B."/>
            <person name="Lipzen A."/>
            <person name="Chen C."/>
            <person name="Yan M."/>
            <person name="Daum C."/>
            <person name="Ng V."/>
            <person name="Clum A."/>
            <person name="Steindorff A."/>
            <person name="Ohm R.A."/>
            <person name="Martin F."/>
            <person name="Silar P."/>
            <person name="Natvig D.O."/>
            <person name="Lalanne C."/>
            <person name="Gautier V."/>
            <person name="Ament-Velasquez S.L."/>
            <person name="Kruys A."/>
            <person name="Hutchinson M.I."/>
            <person name="Powell A.J."/>
            <person name="Barry K."/>
            <person name="Miller A.N."/>
            <person name="Grigoriev I.V."/>
            <person name="Debuchy R."/>
            <person name="Gladieux P."/>
            <person name="Hiltunen Thoren M."/>
            <person name="Johannesson H."/>
        </authorList>
    </citation>
    <scope>NUCLEOTIDE SEQUENCE</scope>
    <source>
        <strain evidence="1">PSN293</strain>
    </source>
</reference>
<evidence type="ECO:0000313" key="2">
    <source>
        <dbReference type="Proteomes" id="UP001301769"/>
    </source>
</evidence>
<sequence>MDCSSSSPGAVRFVKYNPEIDNTDQTRTIPYFLRPSEDDFRDAALKFDRLLDPDNYAVFSACGPHETANEVKFQDGARRGALSYFLTDSLAILRGEGPGSLIGHCTGIYEAASTPDTHVRRLCSPMISVYRDRENGSSDLTLDAGQAHGAHMDDEYAIFPFHFDEGKMDSEKIHLHASTIARVSKVDCLTSRLQIKDGMPAIEGVLKPGTAGRARLLTSISTNKVPVYVQGHDTRILSNMSEDSNSHRFLQLHWSSDHGTYQFHR</sequence>
<protein>
    <submittedName>
        <fullName evidence="1">Uncharacterized protein</fullName>
    </submittedName>
</protein>
<dbReference type="Proteomes" id="UP001301769">
    <property type="component" value="Unassembled WGS sequence"/>
</dbReference>
<evidence type="ECO:0000313" key="1">
    <source>
        <dbReference type="EMBL" id="KAK4206822.1"/>
    </source>
</evidence>
<dbReference type="AlphaFoldDB" id="A0AAN6XYG0"/>
<keyword evidence="2" id="KW-1185">Reference proteome</keyword>
<accession>A0AAN6XYG0</accession>